<dbReference type="SUPFAM" id="SSF54427">
    <property type="entry name" value="NTF2-like"/>
    <property type="match status" value="1"/>
</dbReference>
<dbReference type="Gene3D" id="3.10.450.50">
    <property type="match status" value="1"/>
</dbReference>
<evidence type="ECO:0000313" key="2">
    <source>
        <dbReference type="EMBL" id="MBD2757387.1"/>
    </source>
</evidence>
<dbReference type="InterPro" id="IPR011944">
    <property type="entry name" value="Steroid_delta5-4_isomerase"/>
</dbReference>
<evidence type="ECO:0000259" key="1">
    <source>
        <dbReference type="Pfam" id="PF14534"/>
    </source>
</evidence>
<dbReference type="EMBL" id="JACXAA010000021">
    <property type="protein sequence ID" value="MBD2757387.1"/>
    <property type="molecule type" value="Genomic_DNA"/>
</dbReference>
<organism evidence="2 3">
    <name type="scientific">Spirosoma validum</name>
    <dbReference type="NCBI Taxonomy" id="2771355"/>
    <lineage>
        <taxon>Bacteria</taxon>
        <taxon>Pseudomonadati</taxon>
        <taxon>Bacteroidota</taxon>
        <taxon>Cytophagia</taxon>
        <taxon>Cytophagales</taxon>
        <taxon>Cytophagaceae</taxon>
        <taxon>Spirosoma</taxon>
    </lineage>
</organism>
<name>A0A927GGV5_9BACT</name>
<dbReference type="AlphaFoldDB" id="A0A927GGV5"/>
<sequence>MKPFILLVFMTLLGQGAYSQQKATSLPQKNSPEQKAIEAQVDAFFTSWNTHDFRDMNKYMAPDCDFVNIVGMHWKGRADVQYAHQTMHEQHFKTIPLEKRSVAVRFLTPDVAIAHVLMHVMDSYITPDGSKGGDGDGLATFVFVKRNRVWLVEAVENVVVNEVAKPFNPITVRDQSKQK</sequence>
<dbReference type="RefSeq" id="WP_191043007.1">
    <property type="nucleotide sequence ID" value="NZ_JACXAA010000021.1"/>
</dbReference>
<dbReference type="Pfam" id="PF14534">
    <property type="entry name" value="DUF4440"/>
    <property type="match status" value="1"/>
</dbReference>
<dbReference type="Proteomes" id="UP000653797">
    <property type="component" value="Unassembled WGS sequence"/>
</dbReference>
<proteinExistence type="predicted"/>
<dbReference type="InterPro" id="IPR027843">
    <property type="entry name" value="DUF4440"/>
</dbReference>
<keyword evidence="3" id="KW-1185">Reference proteome</keyword>
<accession>A0A927GGV5</accession>
<dbReference type="InterPro" id="IPR032710">
    <property type="entry name" value="NTF2-like_dom_sf"/>
</dbReference>
<feature type="domain" description="DUF4440" evidence="1">
    <location>
        <begin position="37"/>
        <end position="151"/>
    </location>
</feature>
<gene>
    <name evidence="2" type="ORF">IC230_31245</name>
</gene>
<protein>
    <submittedName>
        <fullName evidence="2">SgcJ/EcaC family oxidoreductase</fullName>
    </submittedName>
</protein>
<reference evidence="2" key="1">
    <citation type="submission" date="2020-09" db="EMBL/GenBank/DDBJ databases">
        <authorList>
            <person name="Kim M.K."/>
        </authorList>
    </citation>
    <scope>NUCLEOTIDE SEQUENCE</scope>
    <source>
        <strain evidence="2">BT704</strain>
    </source>
</reference>
<evidence type="ECO:0000313" key="3">
    <source>
        <dbReference type="Proteomes" id="UP000653797"/>
    </source>
</evidence>
<comment type="caution">
    <text evidence="2">The sequence shown here is derived from an EMBL/GenBank/DDBJ whole genome shotgun (WGS) entry which is preliminary data.</text>
</comment>
<dbReference type="NCBIfam" id="TIGR02246">
    <property type="entry name" value="SgcJ/EcaC family oxidoreductase"/>
    <property type="match status" value="1"/>
</dbReference>